<sequence>MRILKCLFVKDAFLKVHETWSFLIALITFNTVIIAFWDNFQLVFVGTNLLVKYIEMNVAFLIYVFLLCGLTLLRRDVQDALSVPLLFFPYILTPIYAVMLAWLRFPKALSFTIAFVHSIFLASEHDPLILSVRIFAYLGLLTVVRYWI</sequence>
<reference evidence="2 3" key="1">
    <citation type="submission" date="2014-01" db="EMBL/GenBank/DDBJ databases">
        <title>Genome sequencing of Thermotog hypogea.</title>
        <authorList>
            <person name="Zhang X."/>
            <person name="Alvare G."/>
            <person name="Fristensky B."/>
            <person name="Chen L."/>
            <person name="Suen T."/>
            <person name="Chen Q."/>
            <person name="Ma K."/>
        </authorList>
    </citation>
    <scope>NUCLEOTIDE SEQUENCE [LARGE SCALE GENOMIC DNA]</scope>
    <source>
        <strain evidence="2 3">DSM 11164</strain>
    </source>
</reference>
<dbReference type="PaxDb" id="1123384-AJ81_00240"/>
<feature type="transmembrane region" description="Helical" evidence="1">
    <location>
        <begin position="49"/>
        <end position="73"/>
    </location>
</feature>
<keyword evidence="1" id="KW-0812">Transmembrane</keyword>
<feature type="transmembrane region" description="Helical" evidence="1">
    <location>
        <begin position="85"/>
        <end position="105"/>
    </location>
</feature>
<dbReference type="STRING" id="1123384.AJ81_00240"/>
<dbReference type="EMBL" id="CP007141">
    <property type="protein sequence ID" value="AJC74603.1"/>
    <property type="molecule type" value="Genomic_DNA"/>
</dbReference>
<protein>
    <submittedName>
        <fullName evidence="2">Uncharacterized protein</fullName>
    </submittedName>
</protein>
<keyword evidence="3" id="KW-1185">Reference proteome</keyword>
<accession>A0A0X1KTP7</accession>
<dbReference type="OrthoDB" id="9934377at2"/>
<evidence type="ECO:0000313" key="3">
    <source>
        <dbReference type="Proteomes" id="UP000077469"/>
    </source>
</evidence>
<keyword evidence="1" id="KW-0472">Membrane</keyword>
<organism evidence="2 3">
    <name type="scientific">Pseudothermotoga hypogea DSM 11164 = NBRC 106472</name>
    <dbReference type="NCBI Taxonomy" id="1123384"/>
    <lineage>
        <taxon>Bacteria</taxon>
        <taxon>Thermotogati</taxon>
        <taxon>Thermotogota</taxon>
        <taxon>Thermotogae</taxon>
        <taxon>Thermotogales</taxon>
        <taxon>Thermotogaceae</taxon>
        <taxon>Pseudothermotoga</taxon>
    </lineage>
</organism>
<name>A0A0X1KTP7_9THEM</name>
<keyword evidence="1" id="KW-1133">Transmembrane helix</keyword>
<proteinExistence type="predicted"/>
<feature type="transmembrane region" description="Helical" evidence="1">
    <location>
        <begin position="20"/>
        <end position="37"/>
    </location>
</feature>
<evidence type="ECO:0000313" key="2">
    <source>
        <dbReference type="EMBL" id="AJC74603.1"/>
    </source>
</evidence>
<dbReference type="PATRIC" id="fig|1123384.7.peg.45"/>
<dbReference type="AlphaFoldDB" id="A0A0X1KTP7"/>
<gene>
    <name evidence="2" type="ORF">AJ81_00240</name>
</gene>
<dbReference type="RefSeq" id="WP_031502980.1">
    <property type="nucleotide sequence ID" value="NC_022795.1"/>
</dbReference>
<evidence type="ECO:0000256" key="1">
    <source>
        <dbReference type="SAM" id="Phobius"/>
    </source>
</evidence>
<dbReference type="Proteomes" id="UP000077469">
    <property type="component" value="Chromosome"/>
</dbReference>
<feature type="transmembrane region" description="Helical" evidence="1">
    <location>
        <begin position="128"/>
        <end position="147"/>
    </location>
</feature>
<dbReference type="KEGG" id="phy:AJ81_00240"/>